<keyword evidence="5" id="KW-1185">Reference proteome</keyword>
<keyword evidence="2" id="KW-0288">FMN</keyword>
<dbReference type="Gene3D" id="3.40.50.360">
    <property type="match status" value="1"/>
</dbReference>
<sequence length="214" mass="24325">MKVIAVNGSPRKGGNTAVWLQNALKGAETKGAETELINLYELHFKGCVSCFSCKRKGNHCNGICAIKDDLRGVLENILTCDVLLLGSPIYFANITGEMRCFLERLIFPSLPYNIGDRSIFHGKIVSAFIYTMNVTKEQMKQMNYEAIFKQNQMLLELFRGHSEIFICNDTYQFKDYSMYESSKYDEAHKARVKAEQFPIDFQKAFNLGIRLATG</sequence>
<proteinExistence type="predicted"/>
<dbReference type="Pfam" id="PF03358">
    <property type="entry name" value="FMN_red"/>
    <property type="match status" value="1"/>
</dbReference>
<evidence type="ECO:0000259" key="3">
    <source>
        <dbReference type="Pfam" id="PF03358"/>
    </source>
</evidence>
<evidence type="ECO:0000313" key="4">
    <source>
        <dbReference type="EMBL" id="SHJ90008.1"/>
    </source>
</evidence>
<dbReference type="InterPro" id="IPR051796">
    <property type="entry name" value="ISF_SsuE-like"/>
</dbReference>
<accession>A0A1M6N302</accession>
<dbReference type="AlphaFoldDB" id="A0A1M6N302"/>
<keyword evidence="1" id="KW-0285">Flavoprotein</keyword>
<name>A0A1M6N302_9CLOT</name>
<dbReference type="PANTHER" id="PTHR43278:SF2">
    <property type="entry name" value="IRON-SULFUR FLAVOPROTEIN"/>
    <property type="match status" value="1"/>
</dbReference>
<reference evidence="4 5" key="1">
    <citation type="submission" date="2016-11" db="EMBL/GenBank/DDBJ databases">
        <authorList>
            <person name="Jaros S."/>
            <person name="Januszkiewicz K."/>
            <person name="Wedrychowicz H."/>
        </authorList>
    </citation>
    <scope>NUCLEOTIDE SEQUENCE [LARGE SCALE GENOMIC DNA]</scope>
    <source>
        <strain evidence="4 5">DSM 3090</strain>
    </source>
</reference>
<dbReference type="Proteomes" id="UP000183952">
    <property type="component" value="Unassembled WGS sequence"/>
</dbReference>
<dbReference type="InterPro" id="IPR029039">
    <property type="entry name" value="Flavoprotein-like_sf"/>
</dbReference>
<organism evidence="4 5">
    <name type="scientific">Hathewaya proteolytica DSM 3090</name>
    <dbReference type="NCBI Taxonomy" id="1121331"/>
    <lineage>
        <taxon>Bacteria</taxon>
        <taxon>Bacillati</taxon>
        <taxon>Bacillota</taxon>
        <taxon>Clostridia</taxon>
        <taxon>Eubacteriales</taxon>
        <taxon>Clostridiaceae</taxon>
        <taxon>Hathewaya</taxon>
    </lineage>
</organism>
<protein>
    <submittedName>
        <fullName evidence="4">Multimeric flavodoxin WrbA</fullName>
    </submittedName>
</protein>
<dbReference type="PANTHER" id="PTHR43278">
    <property type="entry name" value="NAD(P)H-DEPENDENT FMN-CONTAINING OXIDOREDUCTASE YWQN-RELATED"/>
    <property type="match status" value="1"/>
</dbReference>
<evidence type="ECO:0000256" key="1">
    <source>
        <dbReference type="ARBA" id="ARBA00022630"/>
    </source>
</evidence>
<dbReference type="GO" id="GO:0016491">
    <property type="term" value="F:oxidoreductase activity"/>
    <property type="evidence" value="ECO:0007669"/>
    <property type="project" value="InterPro"/>
</dbReference>
<evidence type="ECO:0000313" key="5">
    <source>
        <dbReference type="Proteomes" id="UP000183952"/>
    </source>
</evidence>
<dbReference type="OrthoDB" id="6398207at2"/>
<evidence type="ECO:0000256" key="2">
    <source>
        <dbReference type="ARBA" id="ARBA00022643"/>
    </source>
</evidence>
<dbReference type="InterPro" id="IPR005025">
    <property type="entry name" value="FMN_Rdtase-like_dom"/>
</dbReference>
<dbReference type="SUPFAM" id="SSF52218">
    <property type="entry name" value="Flavoproteins"/>
    <property type="match status" value="1"/>
</dbReference>
<feature type="domain" description="NADPH-dependent FMN reductase-like" evidence="3">
    <location>
        <begin position="1"/>
        <end position="133"/>
    </location>
</feature>
<dbReference type="RefSeq" id="WP_072903257.1">
    <property type="nucleotide sequence ID" value="NZ_FRAD01000009.1"/>
</dbReference>
<gene>
    <name evidence="4" type="ORF">SAMN02745248_01242</name>
</gene>
<dbReference type="EMBL" id="FRAD01000009">
    <property type="protein sequence ID" value="SHJ90008.1"/>
    <property type="molecule type" value="Genomic_DNA"/>
</dbReference>
<dbReference type="STRING" id="1121331.SAMN02745248_01242"/>